<dbReference type="PROSITE" id="PS50109">
    <property type="entry name" value="HIS_KIN"/>
    <property type="match status" value="1"/>
</dbReference>
<evidence type="ECO:0000256" key="12">
    <source>
        <dbReference type="ARBA" id="ARBA00023012"/>
    </source>
</evidence>
<gene>
    <name evidence="17" type="ORF">XJ44_02605</name>
</gene>
<keyword evidence="8" id="KW-0547">Nucleotide-binding</keyword>
<evidence type="ECO:0000256" key="1">
    <source>
        <dbReference type="ARBA" id="ARBA00000085"/>
    </source>
</evidence>
<keyword evidence="12" id="KW-0902">Two-component regulatory system</keyword>
<dbReference type="InterPro" id="IPR003594">
    <property type="entry name" value="HATPase_dom"/>
</dbReference>
<keyword evidence="7 14" id="KW-0812">Transmembrane</keyword>
<evidence type="ECO:0000256" key="5">
    <source>
        <dbReference type="ARBA" id="ARBA00022553"/>
    </source>
</evidence>
<keyword evidence="9 17" id="KW-0418">Kinase</keyword>
<dbReference type="Gene3D" id="6.10.340.10">
    <property type="match status" value="1"/>
</dbReference>
<evidence type="ECO:0000256" key="2">
    <source>
        <dbReference type="ARBA" id="ARBA00004651"/>
    </source>
</evidence>
<keyword evidence="13 14" id="KW-0472">Membrane</keyword>
<dbReference type="SUPFAM" id="SSF55874">
    <property type="entry name" value="ATPase domain of HSP90 chaperone/DNA topoisomerase II/histidine kinase"/>
    <property type="match status" value="1"/>
</dbReference>
<feature type="transmembrane region" description="Helical" evidence="14">
    <location>
        <begin position="119"/>
        <end position="137"/>
    </location>
</feature>
<dbReference type="SMART" id="SM00388">
    <property type="entry name" value="HisKA"/>
    <property type="match status" value="1"/>
</dbReference>
<evidence type="ECO:0000256" key="10">
    <source>
        <dbReference type="ARBA" id="ARBA00022840"/>
    </source>
</evidence>
<comment type="subcellular location">
    <subcellularLocation>
        <location evidence="2">Cell membrane</location>
        <topology evidence="2">Multi-pass membrane protein</topology>
    </subcellularLocation>
</comment>
<proteinExistence type="predicted"/>
<evidence type="ECO:0000259" key="16">
    <source>
        <dbReference type="PROSITE" id="PS50885"/>
    </source>
</evidence>
<evidence type="ECO:0000256" key="7">
    <source>
        <dbReference type="ARBA" id="ARBA00022692"/>
    </source>
</evidence>
<dbReference type="EMBL" id="LBFC01000007">
    <property type="protein sequence ID" value="ONN27642.1"/>
    <property type="molecule type" value="Genomic_DNA"/>
</dbReference>
<accession>A0ABX3IMA7</accession>
<dbReference type="InterPro" id="IPR036097">
    <property type="entry name" value="HisK_dim/P_sf"/>
</dbReference>
<evidence type="ECO:0000256" key="8">
    <source>
        <dbReference type="ARBA" id="ARBA00022741"/>
    </source>
</evidence>
<evidence type="ECO:0000256" key="4">
    <source>
        <dbReference type="ARBA" id="ARBA00022475"/>
    </source>
</evidence>
<evidence type="ECO:0000256" key="14">
    <source>
        <dbReference type="SAM" id="Phobius"/>
    </source>
</evidence>
<keyword evidence="5" id="KW-0597">Phosphoprotein</keyword>
<evidence type="ECO:0000256" key="6">
    <source>
        <dbReference type="ARBA" id="ARBA00022679"/>
    </source>
</evidence>
<dbReference type="CDD" id="cd00082">
    <property type="entry name" value="HisKA"/>
    <property type="match status" value="1"/>
</dbReference>
<feature type="transmembrane region" description="Helical" evidence="14">
    <location>
        <begin position="6"/>
        <end position="27"/>
    </location>
</feature>
<dbReference type="SUPFAM" id="SSF47384">
    <property type="entry name" value="Homodimeric domain of signal transducing histidine kinase"/>
    <property type="match status" value="1"/>
</dbReference>
<dbReference type="InterPro" id="IPR004358">
    <property type="entry name" value="Sig_transdc_His_kin-like_C"/>
</dbReference>
<comment type="caution">
    <text evidence="17">The sequence shown here is derived from an EMBL/GenBank/DDBJ whole genome shotgun (WGS) entry which is preliminary data.</text>
</comment>
<keyword evidence="10" id="KW-0067">ATP-binding</keyword>
<keyword evidence="11 14" id="KW-1133">Transmembrane helix</keyword>
<dbReference type="CDD" id="cd00075">
    <property type="entry name" value="HATPase"/>
    <property type="match status" value="1"/>
</dbReference>
<dbReference type="PRINTS" id="PR00344">
    <property type="entry name" value="BCTRLSENSOR"/>
</dbReference>
<protein>
    <recommendedName>
        <fullName evidence="3">histidine kinase</fullName>
        <ecNumber evidence="3">2.7.13.3</ecNumber>
    </recommendedName>
</protein>
<comment type="catalytic activity">
    <reaction evidence="1">
        <text>ATP + protein L-histidine = ADP + protein N-phospho-L-histidine.</text>
        <dbReference type="EC" id="2.7.13.3"/>
    </reaction>
</comment>
<dbReference type="CDD" id="cd06225">
    <property type="entry name" value="HAMP"/>
    <property type="match status" value="1"/>
</dbReference>
<dbReference type="PANTHER" id="PTHR45528:SF1">
    <property type="entry name" value="SENSOR HISTIDINE KINASE CPXA"/>
    <property type="match status" value="1"/>
</dbReference>
<dbReference type="RefSeq" id="WP_075665511.1">
    <property type="nucleotide sequence ID" value="NZ_LBFC01000007.1"/>
</dbReference>
<evidence type="ECO:0000256" key="11">
    <source>
        <dbReference type="ARBA" id="ARBA00022989"/>
    </source>
</evidence>
<feature type="domain" description="Histidine kinase" evidence="15">
    <location>
        <begin position="200"/>
        <end position="391"/>
    </location>
</feature>
<dbReference type="Gene3D" id="1.10.287.130">
    <property type="match status" value="1"/>
</dbReference>
<name>A0ABX3IMA7_9BACT</name>
<dbReference type="PANTHER" id="PTHR45528">
    <property type="entry name" value="SENSOR HISTIDINE KINASE CPXA"/>
    <property type="match status" value="1"/>
</dbReference>
<dbReference type="Pfam" id="PF00512">
    <property type="entry name" value="HisKA"/>
    <property type="match status" value="1"/>
</dbReference>
<evidence type="ECO:0000313" key="18">
    <source>
        <dbReference type="Proteomes" id="UP000242616"/>
    </source>
</evidence>
<evidence type="ECO:0000313" key="17">
    <source>
        <dbReference type="EMBL" id="ONN27642.1"/>
    </source>
</evidence>
<keyword evidence="18" id="KW-1185">Reference proteome</keyword>
<organism evidence="17 18">
    <name type="scientific">Thermosipho affectus</name>
    <dbReference type="NCBI Taxonomy" id="660294"/>
    <lineage>
        <taxon>Bacteria</taxon>
        <taxon>Thermotogati</taxon>
        <taxon>Thermotogota</taxon>
        <taxon>Thermotogae</taxon>
        <taxon>Thermotogales</taxon>
        <taxon>Fervidobacteriaceae</taxon>
        <taxon>Thermosipho</taxon>
    </lineage>
</organism>
<dbReference type="Gene3D" id="3.30.565.10">
    <property type="entry name" value="Histidine kinase-like ATPase, C-terminal domain"/>
    <property type="match status" value="1"/>
</dbReference>
<dbReference type="InterPro" id="IPR050398">
    <property type="entry name" value="HssS/ArlS-like"/>
</dbReference>
<keyword evidence="6" id="KW-0808">Transferase</keyword>
<feature type="domain" description="HAMP" evidence="16">
    <location>
        <begin position="139"/>
        <end position="192"/>
    </location>
</feature>
<reference evidence="17 18" key="1">
    <citation type="submission" date="2015-06" db="EMBL/GenBank/DDBJ databases">
        <title>Genome sequencing of Thermotogales isolates from hydrothermal vents.</title>
        <authorList>
            <person name="Haverkamp T.H."/>
            <person name="Kublanov I.V."/>
            <person name="Nesbo C.L."/>
        </authorList>
    </citation>
    <scope>NUCLEOTIDE SEQUENCE [LARGE SCALE GENOMIC DNA]</scope>
    <source>
        <strain evidence="18">ik275mar</strain>
    </source>
</reference>
<dbReference type="PROSITE" id="PS50885">
    <property type="entry name" value="HAMP"/>
    <property type="match status" value="1"/>
</dbReference>
<dbReference type="InterPro" id="IPR003661">
    <property type="entry name" value="HisK_dim/P_dom"/>
</dbReference>
<dbReference type="Proteomes" id="UP000242616">
    <property type="component" value="Unassembled WGS sequence"/>
</dbReference>
<sequence length="391" mass="45156">MSISTKVTYIVTLISTTILALVLIFLYSTIDSLMIKSTKEDLLRTNPKGHMMQPFMRKDIYILRNGILILDPYNIGIVKKEGKVKISDRTYLFVKKQNTIFGKDITPIEESILNIKKKIIILFLISITLISTLTYFITKKSLKHLHDFVNKISKLTGNDLNYRFINPHTNDEVEELVEKFNELMDKVEKNYKLQEEFVSNVSHELKTPIANLIGYSKMLQRWGMKNKEILKEGIENIVQSANKMRELVENMIMISKNYELEKEQIHLRPFIEGIITDNNVVISGDGTIEANKEALEIVIKNLIKNALIHGKPPVEILLQKDKIEIKDHGQGIPKELKEKIFEKFSKSRTSKGHGLGLYIVKKLCNQMGLNMYLKNSTHTTFVIERGERYEI</sequence>
<dbReference type="GO" id="GO:0016301">
    <property type="term" value="F:kinase activity"/>
    <property type="evidence" value="ECO:0007669"/>
    <property type="project" value="UniProtKB-KW"/>
</dbReference>
<dbReference type="Pfam" id="PF02518">
    <property type="entry name" value="HATPase_c"/>
    <property type="match status" value="1"/>
</dbReference>
<keyword evidence="4" id="KW-1003">Cell membrane</keyword>
<evidence type="ECO:0000256" key="3">
    <source>
        <dbReference type="ARBA" id="ARBA00012438"/>
    </source>
</evidence>
<evidence type="ECO:0000256" key="9">
    <source>
        <dbReference type="ARBA" id="ARBA00022777"/>
    </source>
</evidence>
<dbReference type="InterPro" id="IPR005467">
    <property type="entry name" value="His_kinase_dom"/>
</dbReference>
<dbReference type="InterPro" id="IPR036890">
    <property type="entry name" value="HATPase_C_sf"/>
</dbReference>
<dbReference type="EC" id="2.7.13.3" evidence="3"/>
<dbReference type="SMART" id="SM00387">
    <property type="entry name" value="HATPase_c"/>
    <property type="match status" value="1"/>
</dbReference>
<evidence type="ECO:0000259" key="15">
    <source>
        <dbReference type="PROSITE" id="PS50109"/>
    </source>
</evidence>
<evidence type="ECO:0000256" key="13">
    <source>
        <dbReference type="ARBA" id="ARBA00023136"/>
    </source>
</evidence>
<dbReference type="InterPro" id="IPR003660">
    <property type="entry name" value="HAMP_dom"/>
</dbReference>